<keyword evidence="3" id="KW-0547">Nucleotide-binding</keyword>
<dbReference type="InterPro" id="IPR003008">
    <property type="entry name" value="Tubulin_FtsZ_GTPase"/>
</dbReference>
<dbReference type="AlphaFoldDB" id="A0AA36N399"/>
<accession>A0AA36N399</accession>
<dbReference type="PRINTS" id="PR01161">
    <property type="entry name" value="TUBULIN"/>
</dbReference>
<dbReference type="InterPro" id="IPR000217">
    <property type="entry name" value="Tubulin"/>
</dbReference>
<comment type="similarity">
    <text evidence="1">Belongs to the tubulin family.</text>
</comment>
<evidence type="ECO:0000313" key="8">
    <source>
        <dbReference type="Proteomes" id="UP001178507"/>
    </source>
</evidence>
<gene>
    <name evidence="7" type="ORF">EVOR1521_LOCUS21116</name>
</gene>
<protein>
    <recommendedName>
        <fullName evidence="6">Tubulin/FtsZ GTPase domain-containing protein</fullName>
    </recommendedName>
</protein>
<evidence type="ECO:0000256" key="1">
    <source>
        <dbReference type="ARBA" id="ARBA00009636"/>
    </source>
</evidence>
<evidence type="ECO:0000256" key="4">
    <source>
        <dbReference type="ARBA" id="ARBA00023134"/>
    </source>
</evidence>
<organism evidence="7 8">
    <name type="scientific">Effrenium voratum</name>
    <dbReference type="NCBI Taxonomy" id="2562239"/>
    <lineage>
        <taxon>Eukaryota</taxon>
        <taxon>Sar</taxon>
        <taxon>Alveolata</taxon>
        <taxon>Dinophyceae</taxon>
        <taxon>Suessiales</taxon>
        <taxon>Symbiodiniaceae</taxon>
        <taxon>Effrenium</taxon>
    </lineage>
</organism>
<dbReference type="Gene3D" id="3.40.50.1440">
    <property type="entry name" value="Tubulin/FtsZ, GTPase domain"/>
    <property type="match status" value="1"/>
</dbReference>
<feature type="region of interest" description="Disordered" evidence="5">
    <location>
        <begin position="1"/>
        <end position="28"/>
    </location>
</feature>
<keyword evidence="8" id="KW-1185">Reference proteome</keyword>
<evidence type="ECO:0000259" key="6">
    <source>
        <dbReference type="Pfam" id="PF00091"/>
    </source>
</evidence>
<dbReference type="SUPFAM" id="SSF52490">
    <property type="entry name" value="Tubulin nucleotide-binding domain-like"/>
    <property type="match status" value="1"/>
</dbReference>
<dbReference type="PANTHER" id="PTHR11588">
    <property type="entry name" value="TUBULIN"/>
    <property type="match status" value="1"/>
</dbReference>
<dbReference type="InterPro" id="IPR036525">
    <property type="entry name" value="Tubulin/FtsZ_GTPase_sf"/>
</dbReference>
<keyword evidence="4" id="KW-0342">GTP-binding</keyword>
<feature type="region of interest" description="Disordered" evidence="5">
    <location>
        <begin position="91"/>
        <end position="116"/>
    </location>
</feature>
<proteinExistence type="inferred from homology"/>
<evidence type="ECO:0000256" key="3">
    <source>
        <dbReference type="ARBA" id="ARBA00022741"/>
    </source>
</evidence>
<evidence type="ECO:0000256" key="2">
    <source>
        <dbReference type="ARBA" id="ARBA00022701"/>
    </source>
</evidence>
<dbReference type="EMBL" id="CAUJNA010003250">
    <property type="protein sequence ID" value="CAJ1397010.1"/>
    <property type="molecule type" value="Genomic_DNA"/>
</dbReference>
<comment type="caution">
    <text evidence="7">The sequence shown here is derived from an EMBL/GenBank/DDBJ whole genome shotgun (WGS) entry which is preliminary data.</text>
</comment>
<name>A0AA36N399_9DINO</name>
<keyword evidence="2" id="KW-0493">Microtubule</keyword>
<dbReference type="GO" id="GO:0007017">
    <property type="term" value="P:microtubule-based process"/>
    <property type="evidence" value="ECO:0007669"/>
    <property type="project" value="InterPro"/>
</dbReference>
<evidence type="ECO:0000313" key="7">
    <source>
        <dbReference type="EMBL" id="CAJ1397010.1"/>
    </source>
</evidence>
<feature type="domain" description="Tubulin/FtsZ GTPase" evidence="6">
    <location>
        <begin position="212"/>
        <end position="408"/>
    </location>
</feature>
<sequence>MGNADNDGRDSPGGERLPTQLGRLPSDKLASVQKALEELRDAGLTSVADIEKLAKSVKAADGARIPPDELTTVKMADSMWAWTPKRWSESLAAQPGPAGAPSKDLGNGNGNEGDQLPAVEESVEKNCAIRSKRSEDFKSWYNLMKEAEAQLRSMATMDNSVMTKGDGAGVLFQATASVKGKGALKRMKPERTHWGAKLMAGGSWKNNPAPAIISLHLGDDGSFTGMDCWQHMMAEHGLKDGRPEKDFYGCSNVLFNETKKGRYVPRALFATRGAPETLDAVSSAKIFEPGSLLVGDEPKSDWELACGQDFPELADMLRMQLERADYTEGFLLTHNMGEGIGSSVACSLLRLLSNEHGKKQKFSVACTPDFQAAECKEAHAFAGLNLNQLLENGDLVSLYDWTSLRRVAQKEANGLGIAAPTDWDCRGLVARFVGNVLGPMRFGRLAQDARTGSLLTHCQSLVVYPRVKIVLPSLGGLGKPLEAGRDPGLDAATGAVTGGALCNVTATESKILGCSLTCRGLEQCLALSPVMVQRLNQSSTFASYAGGGFTISSYTDPKSQGKPEAALMTNSTAAFRIIQSYTQGLETCTRGVDWAGLHSFGCYSENMEPLTNLIQDYMNGLSNDTVVCEEDYGVDE</sequence>
<reference evidence="7" key="1">
    <citation type="submission" date="2023-08" db="EMBL/GenBank/DDBJ databases">
        <authorList>
            <person name="Chen Y."/>
            <person name="Shah S."/>
            <person name="Dougan E. K."/>
            <person name="Thang M."/>
            <person name="Chan C."/>
        </authorList>
    </citation>
    <scope>NUCLEOTIDE SEQUENCE</scope>
</reference>
<feature type="compositionally biased region" description="Basic and acidic residues" evidence="5">
    <location>
        <begin position="1"/>
        <end position="13"/>
    </location>
</feature>
<dbReference type="GO" id="GO:0005525">
    <property type="term" value="F:GTP binding"/>
    <property type="evidence" value="ECO:0007669"/>
    <property type="project" value="UniProtKB-KW"/>
</dbReference>
<dbReference type="GO" id="GO:0005874">
    <property type="term" value="C:microtubule"/>
    <property type="evidence" value="ECO:0007669"/>
    <property type="project" value="UniProtKB-KW"/>
</dbReference>
<dbReference type="Proteomes" id="UP001178507">
    <property type="component" value="Unassembled WGS sequence"/>
</dbReference>
<dbReference type="Pfam" id="PF00091">
    <property type="entry name" value="Tubulin"/>
    <property type="match status" value="1"/>
</dbReference>
<evidence type="ECO:0000256" key="5">
    <source>
        <dbReference type="SAM" id="MobiDB-lite"/>
    </source>
</evidence>